<dbReference type="PROSITE" id="PS01053">
    <property type="entry name" value="ARGINASE_1"/>
    <property type="match status" value="1"/>
</dbReference>
<dbReference type="PIRSF" id="PIRSF036979">
    <property type="entry name" value="Arginase"/>
    <property type="match status" value="1"/>
</dbReference>
<dbReference type="Pfam" id="PF00491">
    <property type="entry name" value="Arginase"/>
    <property type="match status" value="1"/>
</dbReference>
<dbReference type="PROSITE" id="PS51409">
    <property type="entry name" value="ARGINASE_2"/>
    <property type="match status" value="1"/>
</dbReference>
<feature type="binding site" evidence="4">
    <location>
        <position position="135"/>
    </location>
    <ligand>
        <name>Mn(2+)</name>
        <dbReference type="ChEBI" id="CHEBI:29035"/>
        <label>1</label>
    </ligand>
</feature>
<dbReference type="InterPro" id="IPR023696">
    <property type="entry name" value="Ureohydrolase_dom_sf"/>
</dbReference>
<dbReference type="GO" id="GO:0008783">
    <property type="term" value="F:agmatinase activity"/>
    <property type="evidence" value="ECO:0007669"/>
    <property type="project" value="UniProtKB-EC"/>
</dbReference>
<accession>A0A840WV90</accession>
<feature type="binding site" evidence="4">
    <location>
        <position position="162"/>
    </location>
    <ligand>
        <name>Mn(2+)</name>
        <dbReference type="ChEBI" id="CHEBI:29035"/>
        <label>1</label>
    </ligand>
</feature>
<comment type="cofactor">
    <cofactor evidence="4">
        <name>Mn(2+)</name>
        <dbReference type="ChEBI" id="CHEBI:29035"/>
    </cofactor>
    <text evidence="4">Binds 2 manganese ions per subunit.</text>
</comment>
<protein>
    <submittedName>
        <fullName evidence="6">Agmatinase</fullName>
        <ecNumber evidence="6">3.5.3.11</ecNumber>
    </submittedName>
</protein>
<dbReference type="GO" id="GO:0046872">
    <property type="term" value="F:metal ion binding"/>
    <property type="evidence" value="ECO:0007669"/>
    <property type="project" value="UniProtKB-KW"/>
</dbReference>
<dbReference type="InterPro" id="IPR005925">
    <property type="entry name" value="Agmatinase-rel"/>
</dbReference>
<dbReference type="SUPFAM" id="SSF52768">
    <property type="entry name" value="Arginase/deacetylase"/>
    <property type="match status" value="1"/>
</dbReference>
<keyword evidence="7" id="KW-1185">Reference proteome</keyword>
<dbReference type="Proteomes" id="UP000553766">
    <property type="component" value="Unassembled WGS sequence"/>
</dbReference>
<evidence type="ECO:0000256" key="4">
    <source>
        <dbReference type="PIRSR" id="PIRSR036979-1"/>
    </source>
</evidence>
<sequence length="315" mass="33847">MTDPRKDYAFTARDTWATTHDEQMYSGALSFCRRKLTRDPAGLDVAVMGVPFDTSVTNRPGTRFGPRGVRAASSQLAWSRAWPSAFDPFERLSVGDWGDIYIDAGHPQDVPDHIEATIAGVLAEVPRVLLIGGDHFTTYPSLKAHVAKHGPLGMIQFDAHTDTWKDDGKRIDHGTMFYHAVKEGIIDPARSIQVGIRTTNDDPMGIEIRDAITVHETPLADTIAAIKARVGDRPCYVTFDIDALDPSCAPGTGTPVVGGLTTHQAMTILRGLAGINIVGGDVVEVSPAYDVAEITSLAGATVALQLLCLYAEAPA</sequence>
<dbReference type="PANTHER" id="PTHR11358">
    <property type="entry name" value="ARGINASE/AGMATINASE"/>
    <property type="match status" value="1"/>
</dbReference>
<name>A0A840WV90_9RHOB</name>
<dbReference type="AlphaFoldDB" id="A0A840WV90"/>
<feature type="binding site" evidence="4">
    <location>
        <position position="242"/>
    </location>
    <ligand>
        <name>Mn(2+)</name>
        <dbReference type="ChEBI" id="CHEBI:29035"/>
        <label>1</label>
    </ligand>
</feature>
<dbReference type="CDD" id="cd11592">
    <property type="entry name" value="Agmatinase_PAH"/>
    <property type="match status" value="1"/>
</dbReference>
<dbReference type="EMBL" id="JACIJS010000001">
    <property type="protein sequence ID" value="MBB5514144.1"/>
    <property type="molecule type" value="Genomic_DNA"/>
</dbReference>
<keyword evidence="2 4" id="KW-0479">Metal-binding</keyword>
<dbReference type="PANTHER" id="PTHR11358:SF26">
    <property type="entry name" value="GUANIDINO ACID HYDROLASE, MITOCHONDRIAL"/>
    <property type="match status" value="1"/>
</dbReference>
<dbReference type="NCBIfam" id="NF002564">
    <property type="entry name" value="PRK02190.1"/>
    <property type="match status" value="1"/>
</dbReference>
<comment type="similarity">
    <text evidence="1">Belongs to the arginase family. Agmatinase subfamily.</text>
</comment>
<organism evidence="6 7">
    <name type="scientific">Rubricella aquisinus</name>
    <dbReference type="NCBI Taxonomy" id="2028108"/>
    <lineage>
        <taxon>Bacteria</taxon>
        <taxon>Pseudomonadati</taxon>
        <taxon>Pseudomonadota</taxon>
        <taxon>Alphaproteobacteria</taxon>
        <taxon>Rhodobacterales</taxon>
        <taxon>Paracoccaceae</taxon>
        <taxon>Rubricella</taxon>
    </lineage>
</organism>
<evidence type="ECO:0000256" key="5">
    <source>
        <dbReference type="RuleBase" id="RU003684"/>
    </source>
</evidence>
<evidence type="ECO:0000313" key="7">
    <source>
        <dbReference type="Proteomes" id="UP000553766"/>
    </source>
</evidence>
<keyword evidence="3 5" id="KW-0378">Hydrolase</keyword>
<feature type="binding site" evidence="4">
    <location>
        <position position="160"/>
    </location>
    <ligand>
        <name>Mn(2+)</name>
        <dbReference type="ChEBI" id="CHEBI:29035"/>
        <label>1</label>
    </ligand>
</feature>
<feature type="binding site" evidence="4">
    <location>
        <position position="240"/>
    </location>
    <ligand>
        <name>Mn(2+)</name>
        <dbReference type="ChEBI" id="CHEBI:29035"/>
        <label>1</label>
    </ligand>
</feature>
<dbReference type="RefSeq" id="WP_184007451.1">
    <property type="nucleotide sequence ID" value="NZ_JACIJS010000001.1"/>
</dbReference>
<dbReference type="NCBIfam" id="TIGR01230">
    <property type="entry name" value="agmatinase"/>
    <property type="match status" value="1"/>
</dbReference>
<evidence type="ECO:0000256" key="2">
    <source>
        <dbReference type="ARBA" id="ARBA00022723"/>
    </source>
</evidence>
<dbReference type="InterPro" id="IPR020855">
    <property type="entry name" value="Ureohydrolase_Mn_BS"/>
</dbReference>
<dbReference type="Gene3D" id="3.40.800.10">
    <property type="entry name" value="Ureohydrolase domain"/>
    <property type="match status" value="1"/>
</dbReference>
<evidence type="ECO:0000256" key="3">
    <source>
        <dbReference type="ARBA" id="ARBA00022801"/>
    </source>
</evidence>
<evidence type="ECO:0000256" key="1">
    <source>
        <dbReference type="ARBA" id="ARBA00009227"/>
    </source>
</evidence>
<gene>
    <name evidence="6" type="ORF">FHS89_000142</name>
</gene>
<keyword evidence="4" id="KW-0464">Manganese</keyword>
<dbReference type="GO" id="GO:0033389">
    <property type="term" value="P:putrescine biosynthetic process from arginine, via agmatine"/>
    <property type="evidence" value="ECO:0007669"/>
    <property type="project" value="TreeGrafter"/>
</dbReference>
<evidence type="ECO:0000313" key="6">
    <source>
        <dbReference type="EMBL" id="MBB5514144.1"/>
    </source>
</evidence>
<reference evidence="6 7" key="1">
    <citation type="submission" date="2020-08" db="EMBL/GenBank/DDBJ databases">
        <title>Genomic Encyclopedia of Type Strains, Phase IV (KMG-IV): sequencing the most valuable type-strain genomes for metagenomic binning, comparative biology and taxonomic classification.</title>
        <authorList>
            <person name="Goeker M."/>
        </authorList>
    </citation>
    <scope>NUCLEOTIDE SEQUENCE [LARGE SCALE GENOMIC DNA]</scope>
    <source>
        <strain evidence="6 7">DSM 103377</strain>
    </source>
</reference>
<proteinExistence type="inferred from homology"/>
<dbReference type="InterPro" id="IPR006035">
    <property type="entry name" value="Ureohydrolase"/>
</dbReference>
<feature type="binding site" evidence="4">
    <location>
        <position position="158"/>
    </location>
    <ligand>
        <name>Mn(2+)</name>
        <dbReference type="ChEBI" id="CHEBI:29035"/>
        <label>1</label>
    </ligand>
</feature>
<comment type="caution">
    <text evidence="6">The sequence shown here is derived from an EMBL/GenBank/DDBJ whole genome shotgun (WGS) entry which is preliminary data.</text>
</comment>
<dbReference type="EC" id="3.5.3.11" evidence="6"/>